<keyword evidence="4" id="KW-0808">Transferase</keyword>
<dbReference type="PROSITE" id="PS50948">
    <property type="entry name" value="PAN"/>
    <property type="match status" value="1"/>
</dbReference>
<evidence type="ECO:0000256" key="2">
    <source>
        <dbReference type="ARBA" id="ARBA00023157"/>
    </source>
</evidence>
<feature type="domain" description="Apple" evidence="3">
    <location>
        <begin position="84"/>
        <end position="165"/>
    </location>
</feature>
<keyword evidence="4" id="KW-0418">Kinase</keyword>
<dbReference type="GO" id="GO:0048544">
    <property type="term" value="P:recognition of pollen"/>
    <property type="evidence" value="ECO:0007669"/>
    <property type="project" value="InterPro"/>
</dbReference>
<evidence type="ECO:0000313" key="4">
    <source>
        <dbReference type="EMBL" id="MCI03690.1"/>
    </source>
</evidence>
<dbReference type="GO" id="GO:0030246">
    <property type="term" value="F:carbohydrate binding"/>
    <property type="evidence" value="ECO:0007669"/>
    <property type="project" value="UniProtKB-KW"/>
</dbReference>
<dbReference type="PANTHER" id="PTHR32444">
    <property type="entry name" value="BULB-TYPE LECTIN DOMAIN-CONTAINING PROTEIN"/>
    <property type="match status" value="1"/>
</dbReference>
<dbReference type="AlphaFoldDB" id="A0A392NWT8"/>
<organism evidence="4 5">
    <name type="scientific">Trifolium medium</name>
    <dbReference type="NCBI Taxonomy" id="97028"/>
    <lineage>
        <taxon>Eukaryota</taxon>
        <taxon>Viridiplantae</taxon>
        <taxon>Streptophyta</taxon>
        <taxon>Embryophyta</taxon>
        <taxon>Tracheophyta</taxon>
        <taxon>Spermatophyta</taxon>
        <taxon>Magnoliopsida</taxon>
        <taxon>eudicotyledons</taxon>
        <taxon>Gunneridae</taxon>
        <taxon>Pentapetalae</taxon>
        <taxon>rosids</taxon>
        <taxon>fabids</taxon>
        <taxon>Fabales</taxon>
        <taxon>Fabaceae</taxon>
        <taxon>Papilionoideae</taxon>
        <taxon>50 kb inversion clade</taxon>
        <taxon>NPAAA clade</taxon>
        <taxon>Hologalegina</taxon>
        <taxon>IRL clade</taxon>
        <taxon>Trifolieae</taxon>
        <taxon>Trifolium</taxon>
    </lineage>
</organism>
<comment type="caution">
    <text evidence="4">The sequence shown here is derived from an EMBL/GenBank/DDBJ whole genome shotgun (WGS) entry which is preliminary data.</text>
</comment>
<accession>A0A392NWT8</accession>
<dbReference type="Gene3D" id="3.50.4.10">
    <property type="entry name" value="Hepatocyte Growth Factor"/>
    <property type="match status" value="1"/>
</dbReference>
<evidence type="ECO:0000259" key="3">
    <source>
        <dbReference type="PROSITE" id="PS50948"/>
    </source>
</evidence>
<gene>
    <name evidence="4" type="ORF">A2U01_0024730</name>
</gene>
<dbReference type="InterPro" id="IPR003609">
    <property type="entry name" value="Pan_app"/>
</dbReference>
<evidence type="ECO:0000256" key="1">
    <source>
        <dbReference type="ARBA" id="ARBA00022729"/>
    </source>
</evidence>
<dbReference type="PANTHER" id="PTHR32444:SF118">
    <property type="entry name" value="OS09G0551150 PROTEIN"/>
    <property type="match status" value="1"/>
</dbReference>
<dbReference type="Pfam" id="PF08276">
    <property type="entry name" value="PAN_2"/>
    <property type="match status" value="1"/>
</dbReference>
<dbReference type="Proteomes" id="UP000265520">
    <property type="component" value="Unassembled WGS sequence"/>
</dbReference>
<protein>
    <submittedName>
        <fullName evidence="4">G-type lectin S-receptor-like serine/threonine-protein kinase</fullName>
    </submittedName>
</protein>
<keyword evidence="4" id="KW-0430">Lectin</keyword>
<dbReference type="GO" id="GO:0016301">
    <property type="term" value="F:kinase activity"/>
    <property type="evidence" value="ECO:0007669"/>
    <property type="project" value="UniProtKB-KW"/>
</dbReference>
<reference evidence="4 5" key="1">
    <citation type="journal article" date="2018" name="Front. Plant Sci.">
        <title>Red Clover (Trifolium pratense) and Zigzag Clover (T. medium) - A Picture of Genomic Similarities and Differences.</title>
        <authorList>
            <person name="Dluhosova J."/>
            <person name="Istvanek J."/>
            <person name="Nedelnik J."/>
            <person name="Repkova J."/>
        </authorList>
    </citation>
    <scope>NUCLEOTIDE SEQUENCE [LARGE SCALE GENOMIC DNA]</scope>
    <source>
        <strain evidence="5">cv. 10/8</strain>
        <tissue evidence="4">Leaf</tissue>
    </source>
</reference>
<keyword evidence="4" id="KW-0675">Receptor</keyword>
<name>A0A392NWT8_9FABA</name>
<dbReference type="EMBL" id="LXQA010052966">
    <property type="protein sequence ID" value="MCI03690.1"/>
    <property type="molecule type" value="Genomic_DNA"/>
</dbReference>
<dbReference type="SMART" id="SM00473">
    <property type="entry name" value="PAN_AP"/>
    <property type="match status" value="1"/>
</dbReference>
<keyword evidence="2" id="KW-1015">Disulfide bond</keyword>
<dbReference type="CDD" id="cd01098">
    <property type="entry name" value="PAN_AP_plant"/>
    <property type="match status" value="1"/>
</dbReference>
<keyword evidence="5" id="KW-1185">Reference proteome</keyword>
<sequence>MFVLSESGLIQHFTWNDHRSSWFSEFNVQGDQCDDYGLCGAYGTCNIKSSPICKCLEGFEPRIMHEWKMLDWSSGCVRKNSKVCRNGDVFKKFTGMKLPDSDEFHVNYSININQCEVECSKNCSCVAYAKLDINASGNGCIAWFGDLFDIREDSVNGQDFFVRVSASKLGMNIQGLWHQ</sequence>
<evidence type="ECO:0000313" key="5">
    <source>
        <dbReference type="Proteomes" id="UP000265520"/>
    </source>
</evidence>
<dbReference type="InterPro" id="IPR000858">
    <property type="entry name" value="S_locus_glycoprot_dom"/>
</dbReference>
<keyword evidence="1" id="KW-0732">Signal</keyword>
<dbReference type="Pfam" id="PF00954">
    <property type="entry name" value="S_locus_glycop"/>
    <property type="match status" value="1"/>
</dbReference>
<proteinExistence type="predicted"/>